<keyword evidence="3" id="KW-1185">Reference proteome</keyword>
<comment type="caution">
    <text evidence="2">The sequence shown here is derived from an EMBL/GenBank/DDBJ whole genome shotgun (WGS) entry which is preliminary data.</text>
</comment>
<gene>
    <name evidence="2" type="ORF">I0C86_40685</name>
</gene>
<evidence type="ECO:0000313" key="2">
    <source>
        <dbReference type="EMBL" id="MBF9135198.1"/>
    </source>
</evidence>
<evidence type="ECO:0000256" key="1">
    <source>
        <dbReference type="SAM" id="MobiDB-lite"/>
    </source>
</evidence>
<evidence type="ECO:0000313" key="3">
    <source>
        <dbReference type="Proteomes" id="UP000638560"/>
    </source>
</evidence>
<feature type="region of interest" description="Disordered" evidence="1">
    <location>
        <begin position="1"/>
        <end position="26"/>
    </location>
</feature>
<dbReference type="EMBL" id="JADPUN010000422">
    <property type="protein sequence ID" value="MBF9135198.1"/>
    <property type="molecule type" value="Genomic_DNA"/>
</dbReference>
<reference evidence="2 3" key="1">
    <citation type="submission" date="2020-11" db="EMBL/GenBank/DDBJ databases">
        <title>A novel isolate from a Black sea contaminated sediment with potential to produce alkanes: Plantactinospora alkalitolerans sp. nov.</title>
        <authorList>
            <person name="Carro L."/>
            <person name="Veyisoglu A."/>
            <person name="Guven K."/>
            <person name="Schumann P."/>
            <person name="Klenk H.-P."/>
            <person name="Sahin N."/>
        </authorList>
    </citation>
    <scope>NUCLEOTIDE SEQUENCE [LARGE SCALE GENOMIC DNA]</scope>
    <source>
        <strain evidence="2 3">S1510</strain>
    </source>
</reference>
<sequence length="92" mass="10638">MLGLSPVRRRHSVPRNRRGPVATANLAERRHEHHTALIRAQPTLTQQLWKAVDYLKAVCKGREDRTRTAVRKIIDLAGQLDRDQEIDQEVPR</sequence>
<organism evidence="2 3">
    <name type="scientific">Plantactinospora alkalitolerans</name>
    <dbReference type="NCBI Taxonomy" id="2789879"/>
    <lineage>
        <taxon>Bacteria</taxon>
        <taxon>Bacillati</taxon>
        <taxon>Actinomycetota</taxon>
        <taxon>Actinomycetes</taxon>
        <taxon>Micromonosporales</taxon>
        <taxon>Micromonosporaceae</taxon>
        <taxon>Plantactinospora</taxon>
    </lineage>
</organism>
<dbReference type="RefSeq" id="WP_196206658.1">
    <property type="nucleotide sequence ID" value="NZ_JADPUN010000422.1"/>
</dbReference>
<name>A0ABS0H9N5_9ACTN</name>
<proteinExistence type="predicted"/>
<accession>A0ABS0H9N5</accession>
<protein>
    <submittedName>
        <fullName evidence="2">Uncharacterized protein</fullName>
    </submittedName>
</protein>
<feature type="compositionally biased region" description="Basic residues" evidence="1">
    <location>
        <begin position="7"/>
        <end position="18"/>
    </location>
</feature>
<dbReference type="Proteomes" id="UP000638560">
    <property type="component" value="Unassembled WGS sequence"/>
</dbReference>